<sequence>MIKFRFDTSRGDGVTSLSRRSRRKSAISCCFYLLPFLVLLLAILFFFLVDSEDREATLSRANAAVQNLVQNAVKNVESIKDKSITLTGDVINKGMNVSSDVYSEITKKSAVFIQHGNEVIPSLTSTIWKVATYLKDTFFYLLSCASNFLYQIMYGIFSLFYFIYTTLVVFIIDAKNNIQNINFTIGTAKSTITNNNEKISISTVNDKKVNIPLFDEDAFMKKILSQIQIQISNAISNIDVKEREVKVIEKHIEKVPALSIENIMSDIRVMLNKEISNVNNKWEQKLQSVAEEIKKQQDYSISNLRASIDGIPKEIIHKPDNSYIDKTIKNSFDELRKEIQLILVQKIKEAYESGQPKDMSTLNGYKMDMTQIYNMVMEVLEKYDNDKTNLPDYALESSGGTVLGTRCTKTYNDRSRIESSWGIPLWYVTGSPRTVIQRKSQSVIPGDCWCFEGNVGFLTISLSYSIHVKQISYEHASLQMLPSLDAASAPREIKFWSFNDENDHETKVDLGTFIYNISGKPLQFFNITSGRDVVTPIVEMEVRSNYGSKYTCLYRLRVHGDLPEKQLS</sequence>
<evidence type="ECO:0000313" key="9">
    <source>
        <dbReference type="WBParaSite" id="PTRK_0000445500.1"/>
    </source>
</evidence>
<evidence type="ECO:0000256" key="6">
    <source>
        <dbReference type="SAM" id="Phobius"/>
    </source>
</evidence>
<dbReference type="Proteomes" id="UP000038045">
    <property type="component" value="Unplaced"/>
</dbReference>
<name>A0A0N4ZAH6_PARTI</name>
<dbReference type="STRING" id="131310.A0A0N4ZAH6"/>
<dbReference type="InterPro" id="IPR045119">
    <property type="entry name" value="SUN1-5"/>
</dbReference>
<keyword evidence="8" id="KW-1185">Reference proteome</keyword>
<keyword evidence="4 6" id="KW-0472">Membrane</keyword>
<dbReference type="InterPro" id="IPR012919">
    <property type="entry name" value="SUN_dom"/>
</dbReference>
<evidence type="ECO:0000256" key="3">
    <source>
        <dbReference type="ARBA" id="ARBA00022989"/>
    </source>
</evidence>
<protein>
    <submittedName>
        <fullName evidence="9">SUN domain-containing protein</fullName>
    </submittedName>
</protein>
<dbReference type="PANTHER" id="PTHR12911">
    <property type="entry name" value="SAD1/UNC-84-LIKE PROTEIN-RELATED"/>
    <property type="match status" value="1"/>
</dbReference>
<dbReference type="GO" id="GO:0034993">
    <property type="term" value="C:meiotic nuclear membrane microtubule tethering complex"/>
    <property type="evidence" value="ECO:0007669"/>
    <property type="project" value="TreeGrafter"/>
</dbReference>
<keyword evidence="3 6" id="KW-1133">Transmembrane helix</keyword>
<accession>A0A0N4ZAH6</accession>
<dbReference type="PANTHER" id="PTHR12911:SF8">
    <property type="entry name" value="KLAROID PROTEIN-RELATED"/>
    <property type="match status" value="1"/>
</dbReference>
<feature type="domain" description="SUN" evidence="7">
    <location>
        <begin position="399"/>
        <end position="563"/>
    </location>
</feature>
<dbReference type="Gene3D" id="2.60.120.260">
    <property type="entry name" value="Galactose-binding domain-like"/>
    <property type="match status" value="1"/>
</dbReference>
<evidence type="ECO:0000256" key="5">
    <source>
        <dbReference type="SAM" id="Coils"/>
    </source>
</evidence>
<reference evidence="9" key="1">
    <citation type="submission" date="2017-02" db="UniProtKB">
        <authorList>
            <consortium name="WormBaseParasite"/>
        </authorList>
    </citation>
    <scope>IDENTIFICATION</scope>
</reference>
<evidence type="ECO:0000256" key="2">
    <source>
        <dbReference type="ARBA" id="ARBA00022692"/>
    </source>
</evidence>
<dbReference type="PROSITE" id="PS51469">
    <property type="entry name" value="SUN"/>
    <property type="match status" value="1"/>
</dbReference>
<dbReference type="AlphaFoldDB" id="A0A0N4ZAH6"/>
<dbReference type="Pfam" id="PF07738">
    <property type="entry name" value="Sad1_UNC"/>
    <property type="match status" value="1"/>
</dbReference>
<dbReference type="WBParaSite" id="PTRK_0000445500.1">
    <property type="protein sequence ID" value="PTRK_0000445500.1"/>
    <property type="gene ID" value="PTRK_0000445500"/>
</dbReference>
<evidence type="ECO:0000259" key="7">
    <source>
        <dbReference type="PROSITE" id="PS51469"/>
    </source>
</evidence>
<proteinExistence type="predicted"/>
<evidence type="ECO:0000256" key="4">
    <source>
        <dbReference type="ARBA" id="ARBA00023136"/>
    </source>
</evidence>
<organism evidence="8 9">
    <name type="scientific">Parastrongyloides trichosuri</name>
    <name type="common">Possum-specific nematode worm</name>
    <dbReference type="NCBI Taxonomy" id="131310"/>
    <lineage>
        <taxon>Eukaryota</taxon>
        <taxon>Metazoa</taxon>
        <taxon>Ecdysozoa</taxon>
        <taxon>Nematoda</taxon>
        <taxon>Chromadorea</taxon>
        <taxon>Rhabditida</taxon>
        <taxon>Tylenchina</taxon>
        <taxon>Panagrolaimomorpha</taxon>
        <taxon>Strongyloidoidea</taxon>
        <taxon>Strongyloididae</taxon>
        <taxon>Parastrongyloides</taxon>
    </lineage>
</organism>
<keyword evidence="5" id="KW-0175">Coiled coil</keyword>
<evidence type="ECO:0000256" key="1">
    <source>
        <dbReference type="ARBA" id="ARBA00004370"/>
    </source>
</evidence>
<dbReference type="GO" id="GO:0043495">
    <property type="term" value="F:protein-membrane adaptor activity"/>
    <property type="evidence" value="ECO:0007669"/>
    <property type="project" value="TreeGrafter"/>
</dbReference>
<feature type="transmembrane region" description="Helical" evidence="6">
    <location>
        <begin position="29"/>
        <end position="49"/>
    </location>
</feature>
<evidence type="ECO:0000313" key="8">
    <source>
        <dbReference type="Proteomes" id="UP000038045"/>
    </source>
</evidence>
<feature type="coiled-coil region" evidence="5">
    <location>
        <begin position="272"/>
        <end position="299"/>
    </location>
</feature>
<keyword evidence="2 6" id="KW-0812">Transmembrane</keyword>
<comment type="subcellular location">
    <subcellularLocation>
        <location evidence="1">Membrane</location>
    </subcellularLocation>
</comment>
<feature type="transmembrane region" description="Helical" evidence="6">
    <location>
        <begin position="148"/>
        <end position="172"/>
    </location>
</feature>